<organism evidence="1">
    <name type="scientific">Schistocephalus solidus</name>
    <name type="common">Tapeworm</name>
    <dbReference type="NCBI Taxonomy" id="70667"/>
    <lineage>
        <taxon>Eukaryota</taxon>
        <taxon>Metazoa</taxon>
        <taxon>Spiralia</taxon>
        <taxon>Lophotrochozoa</taxon>
        <taxon>Platyhelminthes</taxon>
        <taxon>Cestoda</taxon>
        <taxon>Eucestoda</taxon>
        <taxon>Diphyllobothriidea</taxon>
        <taxon>Diphyllobothriidae</taxon>
        <taxon>Schistocephalus</taxon>
    </lineage>
</organism>
<dbReference type="Gene3D" id="3.30.530.20">
    <property type="match status" value="1"/>
</dbReference>
<evidence type="ECO:0000313" key="1">
    <source>
        <dbReference type="EMBL" id="JAP42670.1"/>
    </source>
</evidence>
<dbReference type="AlphaFoldDB" id="A0A0X3NU80"/>
<dbReference type="SUPFAM" id="SSF55961">
    <property type="entry name" value="Bet v1-like"/>
    <property type="match status" value="1"/>
</dbReference>
<sequence length="198" mass="22620">FFFSSTWRIRGLVLHHLQPLRLQNFRMNLWLPGGVILAVLVALVCVKPGPEIFEQEIVLNQQAMRCFQIVTDYKHYPSWVDSVKSTKSEVEPSAALPGTEFELIFARNYVDSNHLTAHINEIVEGMRFSFTLDDFLKSELNFTVKSLPNGACKITVTMASGSNSVINNNVIIPTVRMYLYNWMFKSMMALKSVINVRE</sequence>
<dbReference type="EMBL" id="GEEE01020555">
    <property type="protein sequence ID" value="JAP42670.1"/>
    <property type="molecule type" value="Transcribed_RNA"/>
</dbReference>
<accession>A0A0X3NU80</accession>
<dbReference type="CDD" id="cd07812">
    <property type="entry name" value="SRPBCC"/>
    <property type="match status" value="1"/>
</dbReference>
<gene>
    <name evidence="1" type="ORF">TR114092</name>
</gene>
<feature type="non-terminal residue" evidence="1">
    <location>
        <position position="1"/>
    </location>
</feature>
<dbReference type="InterPro" id="IPR023393">
    <property type="entry name" value="START-like_dom_sf"/>
</dbReference>
<name>A0A0X3NU80_SCHSO</name>
<reference evidence="1" key="1">
    <citation type="submission" date="2016-01" db="EMBL/GenBank/DDBJ databases">
        <title>Reference transcriptome for the parasite Schistocephalus solidus: insights into the molecular evolution of parasitism.</title>
        <authorList>
            <person name="Hebert F.O."/>
            <person name="Grambauer S."/>
            <person name="Barber I."/>
            <person name="Landry C.R."/>
            <person name="Aubin-Horth N."/>
        </authorList>
    </citation>
    <scope>NUCLEOTIDE SEQUENCE</scope>
</reference>
<protein>
    <submittedName>
        <fullName evidence="1">Polyketide cyclase / dehydrase and lipid transport</fullName>
    </submittedName>
</protein>
<proteinExistence type="predicted"/>